<accession>A0A899NDA8</accession>
<dbReference type="Pfam" id="PF17273">
    <property type="entry name" value="DUF5338"/>
    <property type="match status" value="1"/>
</dbReference>
<dbReference type="RefSeq" id="WP_031943025.1">
    <property type="nucleotide sequence ID" value="NZ_MW574941.1"/>
</dbReference>
<evidence type="ECO:0000256" key="1">
    <source>
        <dbReference type="SAM" id="MobiDB-lite"/>
    </source>
</evidence>
<feature type="compositionally biased region" description="Polar residues" evidence="1">
    <location>
        <begin position="12"/>
        <end position="21"/>
    </location>
</feature>
<keyword evidence="2" id="KW-0614">Plasmid</keyword>
<feature type="region of interest" description="Disordered" evidence="1">
    <location>
        <begin position="76"/>
        <end position="130"/>
    </location>
</feature>
<gene>
    <name evidence="2" type="primary">traK_4</name>
    <name evidence="2" type="ORF">LDMDHDEC_00410</name>
</gene>
<geneLocation type="plasmid" evidence="2">
    <name>pTE_T100_2</name>
</geneLocation>
<reference evidence="2" key="1">
    <citation type="journal article" name="Environ. Pollut.">
        <title>Investigating the effects of municipal and hospital wastewaters on horizontal gene transfer.</title>
        <authorList>
            <person name="Hutinel M."/>
            <person name="Fick J."/>
            <person name="Larsson D.G.J."/>
            <person name="Flach C.F."/>
        </authorList>
    </citation>
    <scope>NUCLEOTIDE SEQUENCE</scope>
    <source>
        <strain evidence="2">CV601</strain>
    </source>
</reference>
<protein>
    <submittedName>
        <fullName evidence="2">Protein TraK</fullName>
    </submittedName>
</protein>
<dbReference type="AlphaFoldDB" id="A0A899NDA8"/>
<sequence length="130" mass="14468">MAKSLSERIAQRVSTRQPSRTGKNRASFLAVRDDVKKALDDGWPVKVIWDTLRDEGKIEFGYDAFIGYVNRLIRNVEPTPPAKPPADQVKADKPAPKAKAKTDAPQEPKKEATPIGGFNFNPKPNKEDLL</sequence>
<feature type="compositionally biased region" description="Basic and acidic residues" evidence="1">
    <location>
        <begin position="1"/>
        <end position="10"/>
    </location>
</feature>
<evidence type="ECO:0000313" key="2">
    <source>
        <dbReference type="EMBL" id="QSM61586.1"/>
    </source>
</evidence>
<dbReference type="EMBL" id="MW574941">
    <property type="protein sequence ID" value="QSM61586.1"/>
    <property type="molecule type" value="Genomic_DNA"/>
</dbReference>
<feature type="compositionally biased region" description="Basic and acidic residues" evidence="1">
    <location>
        <begin position="89"/>
        <end position="112"/>
    </location>
</feature>
<name>A0A899NDA8_ECOLX</name>
<dbReference type="InterPro" id="IPR035225">
    <property type="entry name" value="DUF5338"/>
</dbReference>
<organism evidence="2">
    <name type="scientific">Escherichia coli</name>
    <dbReference type="NCBI Taxonomy" id="562"/>
    <lineage>
        <taxon>Bacteria</taxon>
        <taxon>Pseudomonadati</taxon>
        <taxon>Pseudomonadota</taxon>
        <taxon>Gammaproteobacteria</taxon>
        <taxon>Enterobacterales</taxon>
        <taxon>Enterobacteriaceae</taxon>
        <taxon>Escherichia</taxon>
    </lineage>
</organism>
<feature type="region of interest" description="Disordered" evidence="1">
    <location>
        <begin position="1"/>
        <end position="25"/>
    </location>
</feature>
<proteinExistence type="predicted"/>